<keyword evidence="6" id="KW-0249">Electron transport</keyword>
<comment type="function">
    <text evidence="12">Required for disulfide bond formation in some proteins. Part of a redox system composed of DsbI and DsbL that mediates formation of an essential disulfide bond in AssT.</text>
</comment>
<evidence type="ECO:0000256" key="6">
    <source>
        <dbReference type="ARBA" id="ARBA00022982"/>
    </source>
</evidence>
<evidence type="ECO:0000256" key="9">
    <source>
        <dbReference type="ARBA" id="ARBA00023136"/>
    </source>
</evidence>
<keyword evidence="5 16" id="KW-0812">Transmembrane</keyword>
<dbReference type="PANTHER" id="PTHR36570:SF1">
    <property type="entry name" value="PROTEIN-DISULFIDE OXIDOREDUCTASE DSBI"/>
    <property type="match status" value="1"/>
</dbReference>
<evidence type="ECO:0000256" key="14">
    <source>
        <dbReference type="ARBA" id="ARBA00038526"/>
    </source>
</evidence>
<keyword evidence="11" id="KW-0676">Redox-active center</keyword>
<comment type="subcellular location">
    <subcellularLocation>
        <location evidence="1">Cell inner membrane</location>
        <topology evidence="1">Multi-pass membrane protein</topology>
    </subcellularLocation>
</comment>
<keyword evidence="4" id="KW-0997">Cell inner membrane</keyword>
<evidence type="ECO:0000256" key="15">
    <source>
        <dbReference type="ARBA" id="ARBA00039389"/>
    </source>
</evidence>
<evidence type="ECO:0000256" key="10">
    <source>
        <dbReference type="ARBA" id="ARBA00023157"/>
    </source>
</evidence>
<feature type="transmembrane region" description="Helical" evidence="16">
    <location>
        <begin position="66"/>
        <end position="86"/>
    </location>
</feature>
<evidence type="ECO:0000256" key="12">
    <source>
        <dbReference type="ARBA" id="ARBA00037310"/>
    </source>
</evidence>
<proteinExistence type="inferred from homology"/>
<name>A0A7W6G712_9SPHN</name>
<evidence type="ECO:0000256" key="4">
    <source>
        <dbReference type="ARBA" id="ARBA00022519"/>
    </source>
</evidence>
<feature type="transmembrane region" description="Helical" evidence="16">
    <location>
        <begin position="44"/>
        <end position="61"/>
    </location>
</feature>
<accession>A0A7W6G712</accession>
<reference evidence="17 18" key="1">
    <citation type="submission" date="2020-08" db="EMBL/GenBank/DDBJ databases">
        <title>Genomic Encyclopedia of Type Strains, Phase IV (KMG-IV): sequencing the most valuable type-strain genomes for metagenomic binning, comparative biology and taxonomic classification.</title>
        <authorList>
            <person name="Goeker M."/>
        </authorList>
    </citation>
    <scope>NUCLEOTIDE SEQUENCE [LARGE SCALE GENOMIC DNA]</scope>
    <source>
        <strain evidence="17 18">DSM 27057</strain>
    </source>
</reference>
<dbReference type="GO" id="GO:0015035">
    <property type="term" value="F:protein-disulfide reductase activity"/>
    <property type="evidence" value="ECO:0007669"/>
    <property type="project" value="InterPro"/>
</dbReference>
<evidence type="ECO:0000256" key="5">
    <source>
        <dbReference type="ARBA" id="ARBA00022692"/>
    </source>
</evidence>
<dbReference type="InterPro" id="IPR050183">
    <property type="entry name" value="DsbB"/>
</dbReference>
<dbReference type="RefSeq" id="WP_183624031.1">
    <property type="nucleotide sequence ID" value="NZ_JACIDX010000004.1"/>
</dbReference>
<evidence type="ECO:0000256" key="16">
    <source>
        <dbReference type="SAM" id="Phobius"/>
    </source>
</evidence>
<dbReference type="SUPFAM" id="SSF158442">
    <property type="entry name" value="DsbB-like"/>
    <property type="match status" value="1"/>
</dbReference>
<keyword evidence="10" id="KW-1015">Disulfide bond</keyword>
<keyword evidence="18" id="KW-1185">Reference proteome</keyword>
<evidence type="ECO:0000256" key="8">
    <source>
        <dbReference type="ARBA" id="ARBA00023002"/>
    </source>
</evidence>
<dbReference type="Proteomes" id="UP000548867">
    <property type="component" value="Unassembled WGS sequence"/>
</dbReference>
<evidence type="ECO:0000256" key="13">
    <source>
        <dbReference type="ARBA" id="ARBA00038060"/>
    </source>
</evidence>
<keyword evidence="8" id="KW-0560">Oxidoreductase</keyword>
<evidence type="ECO:0000256" key="2">
    <source>
        <dbReference type="ARBA" id="ARBA00022448"/>
    </source>
</evidence>
<comment type="caution">
    <text evidence="17">The sequence shown here is derived from an EMBL/GenBank/DDBJ whole genome shotgun (WGS) entry which is preliminary data.</text>
</comment>
<evidence type="ECO:0000313" key="17">
    <source>
        <dbReference type="EMBL" id="MBB3954507.1"/>
    </source>
</evidence>
<evidence type="ECO:0000256" key="3">
    <source>
        <dbReference type="ARBA" id="ARBA00022475"/>
    </source>
</evidence>
<evidence type="ECO:0000256" key="7">
    <source>
        <dbReference type="ARBA" id="ARBA00022989"/>
    </source>
</evidence>
<dbReference type="InterPro" id="IPR003752">
    <property type="entry name" value="DiS_bond_form_DsbB/BdbC"/>
</dbReference>
<dbReference type="EMBL" id="JACIDX010000004">
    <property type="protein sequence ID" value="MBB3954507.1"/>
    <property type="molecule type" value="Genomic_DNA"/>
</dbReference>
<dbReference type="Gene3D" id="1.20.1550.10">
    <property type="entry name" value="DsbB-like"/>
    <property type="match status" value="1"/>
</dbReference>
<keyword evidence="9 16" id="KW-0472">Membrane</keyword>
<protein>
    <recommendedName>
        <fullName evidence="15">Putative protein-disulfide oxidoreductase DsbI</fullName>
    </recommendedName>
</protein>
<evidence type="ECO:0000256" key="1">
    <source>
        <dbReference type="ARBA" id="ARBA00004429"/>
    </source>
</evidence>
<dbReference type="PIRSF" id="PIRSF033913">
    <property type="entry name" value="S-S_format_DsbB"/>
    <property type="match status" value="1"/>
</dbReference>
<keyword evidence="2" id="KW-0813">Transport</keyword>
<keyword evidence="7 16" id="KW-1133">Transmembrane helix</keyword>
<feature type="transmembrane region" description="Helical" evidence="16">
    <location>
        <begin position="135"/>
        <end position="155"/>
    </location>
</feature>
<organism evidence="17 18">
    <name type="scientific">Novosphingobium sediminicola</name>
    <dbReference type="NCBI Taxonomy" id="563162"/>
    <lineage>
        <taxon>Bacteria</taxon>
        <taxon>Pseudomonadati</taxon>
        <taxon>Pseudomonadota</taxon>
        <taxon>Alphaproteobacteria</taxon>
        <taxon>Sphingomonadales</taxon>
        <taxon>Sphingomonadaceae</taxon>
        <taxon>Novosphingobium</taxon>
    </lineage>
</organism>
<dbReference type="Pfam" id="PF02600">
    <property type="entry name" value="DsbB"/>
    <property type="match status" value="1"/>
</dbReference>
<dbReference type="GO" id="GO:0005886">
    <property type="term" value="C:plasma membrane"/>
    <property type="evidence" value="ECO:0007669"/>
    <property type="project" value="UniProtKB-SubCell"/>
</dbReference>
<gene>
    <name evidence="17" type="ORF">GGR38_001434</name>
</gene>
<dbReference type="GO" id="GO:0006457">
    <property type="term" value="P:protein folding"/>
    <property type="evidence" value="ECO:0007669"/>
    <property type="project" value="InterPro"/>
</dbReference>
<evidence type="ECO:0000256" key="11">
    <source>
        <dbReference type="ARBA" id="ARBA00023284"/>
    </source>
</evidence>
<comment type="subunit">
    <text evidence="14">Interacts with DsbL.</text>
</comment>
<dbReference type="AlphaFoldDB" id="A0A7W6G712"/>
<dbReference type="InterPro" id="IPR024199">
    <property type="entry name" value="Uncharacterised_DsbB"/>
</dbReference>
<keyword evidence="3" id="KW-1003">Cell membrane</keyword>
<dbReference type="InterPro" id="IPR023380">
    <property type="entry name" value="DsbB-like_sf"/>
</dbReference>
<evidence type="ECO:0000313" key="18">
    <source>
        <dbReference type="Proteomes" id="UP000548867"/>
    </source>
</evidence>
<comment type="similarity">
    <text evidence="13">Belongs to the DsbB family. DsbI subfamily.</text>
</comment>
<sequence length="159" mass="16698">MKNLGAGLNRANLVALAVPLALLGGAYGFQYIGGLVPCEMCWWQRYAHFAALGLAVAAFVLPVKRLFVALSGLALAAASAIGGYHAGVEYGWWKGLTECTTTVSFSNGGDPLAAIMAAPVIRCDVVQWKLMGISMAGFDFLISGAAALVVFALMARKER</sequence>
<dbReference type="PANTHER" id="PTHR36570">
    <property type="entry name" value="DISULFIDE BOND FORMATION PROTEIN B"/>
    <property type="match status" value="1"/>
</dbReference>